<evidence type="ECO:0000313" key="2">
    <source>
        <dbReference type="Proteomes" id="UP000198820"/>
    </source>
</evidence>
<name>A0A1H3Y7T6_9FLAO</name>
<protein>
    <submittedName>
        <fullName evidence="1">Carbonic anhydrase</fullName>
    </submittedName>
</protein>
<keyword evidence="2" id="KW-1185">Reference proteome</keyword>
<gene>
    <name evidence="1" type="ORF">SAMN05421540_10362</name>
</gene>
<dbReference type="Proteomes" id="UP000198820">
    <property type="component" value="Unassembled WGS sequence"/>
</dbReference>
<proteinExistence type="predicted"/>
<sequence length="63" mass="7011">MVLGHESCRAVKSAIQQVDVGSINMTSLLNEIEPSIEMTEGIRDEKTKIILLMLSKITLKNHC</sequence>
<dbReference type="AlphaFoldDB" id="A0A1H3Y7T6"/>
<dbReference type="STRING" id="908615.SAMN05421540_10362"/>
<dbReference type="EMBL" id="FNQF01000003">
    <property type="protein sequence ID" value="SEA07747.1"/>
    <property type="molecule type" value="Genomic_DNA"/>
</dbReference>
<organism evidence="1 2">
    <name type="scientific">Psychroflexus halocasei</name>
    <dbReference type="NCBI Taxonomy" id="908615"/>
    <lineage>
        <taxon>Bacteria</taxon>
        <taxon>Pseudomonadati</taxon>
        <taxon>Bacteroidota</taxon>
        <taxon>Flavobacteriia</taxon>
        <taxon>Flavobacteriales</taxon>
        <taxon>Flavobacteriaceae</taxon>
        <taxon>Psychroflexus</taxon>
    </lineage>
</organism>
<reference evidence="1 2" key="1">
    <citation type="submission" date="2016-10" db="EMBL/GenBank/DDBJ databases">
        <authorList>
            <person name="de Groot N.N."/>
        </authorList>
    </citation>
    <scope>NUCLEOTIDE SEQUENCE [LARGE SCALE GENOMIC DNA]</scope>
    <source>
        <strain evidence="1 2">DSM 23581</strain>
    </source>
</reference>
<evidence type="ECO:0000313" key="1">
    <source>
        <dbReference type="EMBL" id="SEA07747.1"/>
    </source>
</evidence>
<accession>A0A1H3Y7T6</accession>